<dbReference type="PANTHER" id="PTHR33395">
    <property type="entry name" value="TRANSCRIPTASE, PUTATIVE-RELATED-RELATED"/>
    <property type="match status" value="1"/>
</dbReference>
<evidence type="ECO:0008006" key="3">
    <source>
        <dbReference type="Google" id="ProtNLM"/>
    </source>
</evidence>
<accession>A0A0L7LMG7</accession>
<sequence length="411" mass="46956">MSKKKNLDVYLAEVFKQFIAIKDDHFKLAQEPSEDYMRWFCKVESFINDIKGVVFIVGDINLNSASVNVNNYYCFFLTFCNLTEINGVPNAYGGMLDIVLVQESSDVYEARVQAMDGLVKTDAPHPYPRHSTAHQSDRIEPSNIDPCKDWNFKKGDYNLLYLLLSETSWHELFKSNDVQSSTEQFCDAIYNLFDICIPMKRRYSLSSTRYPVWFTCDIIRDIKLKLKLHSSWKQHKREESYEAFSRLRASLKSRISFAHEAYLRSIEDDIISNPRGFWQHVSSLRSKGGFEPCISYKGETFSGVEASEAFARFFASVFHPDVPRLDADSANQLDGIRSSNYVNIFEFTPSDVAFGIKNLKPGSVYESLPYHTRSGVSQGSILGPLLFILMVNDLPAVANHAKCLLYADDLN</sequence>
<evidence type="ECO:0000313" key="2">
    <source>
        <dbReference type="Proteomes" id="UP000037510"/>
    </source>
</evidence>
<keyword evidence="2" id="KW-1185">Reference proteome</keyword>
<evidence type="ECO:0000313" key="1">
    <source>
        <dbReference type="EMBL" id="KOB76632.1"/>
    </source>
</evidence>
<reference evidence="1 2" key="1">
    <citation type="journal article" date="2015" name="Genome Biol. Evol.">
        <title>The genome of winter moth (Operophtera brumata) provides a genomic perspective on sexual dimorphism and phenology.</title>
        <authorList>
            <person name="Derks M.F."/>
            <person name="Smit S."/>
            <person name="Salis L."/>
            <person name="Schijlen E."/>
            <person name="Bossers A."/>
            <person name="Mateman C."/>
            <person name="Pijl A.S."/>
            <person name="de Ridder D."/>
            <person name="Groenen M.A."/>
            <person name="Visser M.E."/>
            <person name="Megens H.J."/>
        </authorList>
    </citation>
    <scope>NUCLEOTIDE SEQUENCE [LARGE SCALE GENOMIC DNA]</scope>
    <source>
        <strain evidence="1">WM2013NL</strain>
        <tissue evidence="1">Head and thorax</tissue>
    </source>
</reference>
<gene>
    <name evidence="1" type="ORF">OBRU01_05434</name>
</gene>
<name>A0A0L7LMG7_OPEBR</name>
<proteinExistence type="predicted"/>
<dbReference type="Proteomes" id="UP000037510">
    <property type="component" value="Unassembled WGS sequence"/>
</dbReference>
<organism evidence="1 2">
    <name type="scientific">Operophtera brumata</name>
    <name type="common">Winter moth</name>
    <name type="synonym">Phalaena brumata</name>
    <dbReference type="NCBI Taxonomy" id="104452"/>
    <lineage>
        <taxon>Eukaryota</taxon>
        <taxon>Metazoa</taxon>
        <taxon>Ecdysozoa</taxon>
        <taxon>Arthropoda</taxon>
        <taxon>Hexapoda</taxon>
        <taxon>Insecta</taxon>
        <taxon>Pterygota</taxon>
        <taxon>Neoptera</taxon>
        <taxon>Endopterygota</taxon>
        <taxon>Lepidoptera</taxon>
        <taxon>Glossata</taxon>
        <taxon>Ditrysia</taxon>
        <taxon>Geometroidea</taxon>
        <taxon>Geometridae</taxon>
        <taxon>Larentiinae</taxon>
        <taxon>Operophtera</taxon>
    </lineage>
</organism>
<dbReference type="PANTHER" id="PTHR33395:SF22">
    <property type="entry name" value="REVERSE TRANSCRIPTASE DOMAIN-CONTAINING PROTEIN"/>
    <property type="match status" value="1"/>
</dbReference>
<protein>
    <recommendedName>
        <fullName evidence="3">Reverse transcriptase domain-containing protein</fullName>
    </recommendedName>
</protein>
<dbReference type="AlphaFoldDB" id="A0A0L7LMG7"/>
<comment type="caution">
    <text evidence="1">The sequence shown here is derived from an EMBL/GenBank/DDBJ whole genome shotgun (WGS) entry which is preliminary data.</text>
</comment>
<dbReference type="EMBL" id="JTDY01000572">
    <property type="protein sequence ID" value="KOB76632.1"/>
    <property type="molecule type" value="Genomic_DNA"/>
</dbReference>